<comment type="caution">
    <text evidence="1">The sequence shown here is derived from an EMBL/GenBank/DDBJ whole genome shotgun (WGS) entry which is preliminary data.</text>
</comment>
<sequence>MKKTVWATGLFAALITTGAWSLPLEQKRVRPDVDSYIEDADSFGDIVMEAAENIQATEASQGLAGLKPDMELVERGIFECTYHDNETTSTNKVLIRGTDSCGFLDANEDYEPKRKRVASYVNSHLEVFQPEKTSCFAVQSRAEDKGRKNKLSEYIEQMDQLPLSQEEIFQLQDEYLQSAINAEKFIKTELHGEIHYQKTLHNEQLCNMLLVTEDEAGQSNVGVRSCTRSCLNGIGMLVKWAGGWIWYGAKQVAPPVYVGYLTNWVTTKPFWDTTTDKIMFGEFAPNVTHHSGGLYGALNKRITTTPIGTPNTVSDYGMAFGAAFLFVIRSKVIAALGAMYGYALGRAMAPQAVKTN</sequence>
<name>A0ABV2SFB5_9GAMM</name>
<gene>
    <name evidence="1" type="ORF">V5J35_001642</name>
</gene>
<keyword evidence="2" id="KW-1185">Reference proteome</keyword>
<proteinExistence type="predicted"/>
<dbReference type="RefSeq" id="WP_354010791.1">
    <property type="nucleotide sequence ID" value="NZ_JBEWTA010000001.1"/>
</dbReference>
<evidence type="ECO:0000313" key="1">
    <source>
        <dbReference type="EMBL" id="MET4756450.1"/>
    </source>
</evidence>
<accession>A0ABV2SFB5</accession>
<reference evidence="1 2" key="1">
    <citation type="submission" date="2024-06" db="EMBL/GenBank/DDBJ databases">
        <title>Genomic Encyclopedia of Type Strains, Phase V (KMG-V): Genome sequencing to study the core and pangenomes of soil and plant-associated prokaryotes.</title>
        <authorList>
            <person name="Whitman W."/>
        </authorList>
    </citation>
    <scope>NUCLEOTIDE SEQUENCE [LARGE SCALE GENOMIC DNA]</scope>
    <source>
        <strain evidence="1 2">NE40</strain>
    </source>
</reference>
<protein>
    <submittedName>
        <fullName evidence="1">Uncharacterized protein</fullName>
    </submittedName>
</protein>
<dbReference type="EMBL" id="JBEWTB010000002">
    <property type="protein sequence ID" value="MET4756450.1"/>
    <property type="molecule type" value="Genomic_DNA"/>
</dbReference>
<evidence type="ECO:0000313" key="2">
    <source>
        <dbReference type="Proteomes" id="UP001549366"/>
    </source>
</evidence>
<organism evidence="1 2">
    <name type="scientific">Endozoicomonas lisbonensis</name>
    <dbReference type="NCBI Taxonomy" id="3120522"/>
    <lineage>
        <taxon>Bacteria</taxon>
        <taxon>Pseudomonadati</taxon>
        <taxon>Pseudomonadota</taxon>
        <taxon>Gammaproteobacteria</taxon>
        <taxon>Oceanospirillales</taxon>
        <taxon>Endozoicomonadaceae</taxon>
        <taxon>Endozoicomonas</taxon>
    </lineage>
</organism>
<dbReference type="Proteomes" id="UP001549366">
    <property type="component" value="Unassembled WGS sequence"/>
</dbReference>